<feature type="transmembrane region" description="Helical" evidence="1">
    <location>
        <begin position="7"/>
        <end position="24"/>
    </location>
</feature>
<comment type="caution">
    <text evidence="2">The sequence shown here is derived from an EMBL/GenBank/DDBJ whole genome shotgun (WGS) entry which is preliminary data.</text>
</comment>
<evidence type="ECO:0000313" key="3">
    <source>
        <dbReference type="Proteomes" id="UP000824063"/>
    </source>
</evidence>
<feature type="transmembrane region" description="Helical" evidence="1">
    <location>
        <begin position="30"/>
        <end position="52"/>
    </location>
</feature>
<keyword evidence="1" id="KW-0472">Membrane</keyword>
<gene>
    <name evidence="2" type="ORF">IAA20_09950</name>
</gene>
<evidence type="ECO:0000256" key="1">
    <source>
        <dbReference type="SAM" id="Phobius"/>
    </source>
</evidence>
<name>A0A9D2JIS5_9ENTE</name>
<protein>
    <submittedName>
        <fullName evidence="2">Uncharacterized protein</fullName>
    </submittedName>
</protein>
<accession>A0A9D2JIS5</accession>
<reference evidence="2" key="2">
    <citation type="submission" date="2021-04" db="EMBL/GenBank/DDBJ databases">
        <authorList>
            <person name="Gilroy R."/>
        </authorList>
    </citation>
    <scope>NUCLEOTIDE SEQUENCE</scope>
    <source>
        <strain evidence="2">CHK172-16539</strain>
    </source>
</reference>
<dbReference type="EMBL" id="DXBN01000231">
    <property type="protein sequence ID" value="HIZ54252.1"/>
    <property type="molecule type" value="Genomic_DNA"/>
</dbReference>
<keyword evidence="1" id="KW-1133">Transmembrane helix</keyword>
<dbReference type="AlphaFoldDB" id="A0A9D2JIS5"/>
<reference evidence="2" key="1">
    <citation type="journal article" date="2021" name="PeerJ">
        <title>Extensive microbial diversity within the chicken gut microbiome revealed by metagenomics and culture.</title>
        <authorList>
            <person name="Gilroy R."/>
            <person name="Ravi A."/>
            <person name="Getino M."/>
            <person name="Pursley I."/>
            <person name="Horton D.L."/>
            <person name="Alikhan N.F."/>
            <person name="Baker D."/>
            <person name="Gharbi K."/>
            <person name="Hall N."/>
            <person name="Watson M."/>
            <person name="Adriaenssens E.M."/>
            <person name="Foster-Nyarko E."/>
            <person name="Jarju S."/>
            <person name="Secka A."/>
            <person name="Antonio M."/>
            <person name="Oren A."/>
            <person name="Chaudhuri R.R."/>
            <person name="La Ragione R."/>
            <person name="Hildebrand F."/>
            <person name="Pallen M.J."/>
        </authorList>
    </citation>
    <scope>NUCLEOTIDE SEQUENCE</scope>
    <source>
        <strain evidence="2">CHK172-16539</strain>
    </source>
</reference>
<sequence>MKLKVTNWIMIVAIAIGIVGYFWLKDLGSSTLLMISLFLVVTTVRIIEMIIIKAK</sequence>
<proteinExistence type="predicted"/>
<organism evidence="2 3">
    <name type="scientific">Candidatus Enterococcus avicola</name>
    <dbReference type="NCBI Taxonomy" id="2838561"/>
    <lineage>
        <taxon>Bacteria</taxon>
        <taxon>Bacillati</taxon>
        <taxon>Bacillota</taxon>
        <taxon>Bacilli</taxon>
        <taxon>Lactobacillales</taxon>
        <taxon>Enterococcaceae</taxon>
        <taxon>Enterococcus</taxon>
    </lineage>
</organism>
<keyword evidence="1" id="KW-0812">Transmembrane</keyword>
<evidence type="ECO:0000313" key="2">
    <source>
        <dbReference type="EMBL" id="HIZ54252.1"/>
    </source>
</evidence>
<dbReference type="Proteomes" id="UP000824063">
    <property type="component" value="Unassembled WGS sequence"/>
</dbReference>